<dbReference type="InterPro" id="IPR052374">
    <property type="entry name" value="SERAC1"/>
</dbReference>
<dbReference type="PATRIC" id="fig|1300345.3.peg.2518"/>
<dbReference type="STRING" id="1300345.LF41_1446"/>
<dbReference type="GO" id="GO:0016020">
    <property type="term" value="C:membrane"/>
    <property type="evidence" value="ECO:0007669"/>
    <property type="project" value="UniProtKB-SubCell"/>
</dbReference>
<name>A0A0A2WHA8_9GAMM</name>
<evidence type="ECO:0000256" key="1">
    <source>
        <dbReference type="ARBA" id="ARBA00004240"/>
    </source>
</evidence>
<evidence type="ECO:0000256" key="4">
    <source>
        <dbReference type="ARBA" id="ARBA00023136"/>
    </source>
</evidence>
<gene>
    <name evidence="7" type="ORF">LF41_1446</name>
</gene>
<dbReference type="GO" id="GO:0016788">
    <property type="term" value="F:hydrolase activity, acting on ester bonds"/>
    <property type="evidence" value="ECO:0007669"/>
    <property type="project" value="InterPro"/>
</dbReference>
<comment type="subcellular location">
    <subcellularLocation>
        <location evidence="1">Endoplasmic reticulum</location>
    </subcellularLocation>
    <subcellularLocation>
        <location evidence="2">Membrane</location>
    </subcellularLocation>
</comment>
<keyword evidence="5" id="KW-0732">Signal</keyword>
<dbReference type="OrthoDB" id="9814331at2"/>
<dbReference type="Proteomes" id="UP000030518">
    <property type="component" value="Unassembled WGS sequence"/>
</dbReference>
<sequence>MHISGKGTIALLALALALPACVDDDDGGNSTPPQWIYQDAQKPHPIAVVFVHGLIGDTKGTWTNGGKSFFDYLHDSPGVGDQVDIYAFGFTSKMVGDGSLKIGEAAIKLNEMIKDAGIDRYDQIVFVAHSMGGLITLRELISRPEVRAKVPLVVFYATPQEGAQIAKIGQLLKDNKAVRQMLPSDSNDYLEQLQEDWVNVRNGPVHPRVICAYETKPLPVLGVIVPKTTATRFCDQNASAIEDSDHVTLVKPNGLDHPSVVVLRNALKDYAMPALSDASWEPQKIDTATQPWSYVIEDAGGPNPVHFKNRARIAMPLSVRSLDGGFVPIQDDKPPLVQPNGEGGVELVLFNPLKTEYPLEVRLGRAPPRTLIARITDMDRAIAQRNALRDTTTQHMNAWIETGDNKARLEALPTEQRNEKFLALATESIAQLHPEMPESARLVLAADTLNTLGLSGGAAHALSTVEARYPEVAKTAGVRRLAGIVSARTGNDAVLEHVDVPAIPADEALKPADFSTATDAQRHHLDVFADHLRTIPATHAEGAVLKGDVAMAAGHDEAAARAYTEAQHVEATPVVRHRMRSAAEVHR</sequence>
<evidence type="ECO:0000313" key="8">
    <source>
        <dbReference type="Proteomes" id="UP000030518"/>
    </source>
</evidence>
<proteinExistence type="predicted"/>
<evidence type="ECO:0000256" key="3">
    <source>
        <dbReference type="ARBA" id="ARBA00022824"/>
    </source>
</evidence>
<dbReference type="SUPFAM" id="SSF53474">
    <property type="entry name" value="alpha/beta-Hydrolases"/>
    <property type="match status" value="1"/>
</dbReference>
<dbReference type="InterPro" id="IPR012908">
    <property type="entry name" value="PGAP1-ab_dom-like"/>
</dbReference>
<evidence type="ECO:0000256" key="5">
    <source>
        <dbReference type="SAM" id="SignalP"/>
    </source>
</evidence>
<dbReference type="AlphaFoldDB" id="A0A0A2WHA8"/>
<evidence type="ECO:0000256" key="2">
    <source>
        <dbReference type="ARBA" id="ARBA00004370"/>
    </source>
</evidence>
<protein>
    <recommendedName>
        <fullName evidence="6">GPI inositol-deacylase PGAP1-like alpha/beta domain-containing protein</fullName>
    </recommendedName>
</protein>
<feature type="signal peptide" evidence="5">
    <location>
        <begin position="1"/>
        <end position="22"/>
    </location>
</feature>
<dbReference type="Pfam" id="PF07819">
    <property type="entry name" value="PGAP1"/>
    <property type="match status" value="1"/>
</dbReference>
<keyword evidence="8" id="KW-1185">Reference proteome</keyword>
<accession>A0A0A2WHA8</accession>
<dbReference type="PANTHER" id="PTHR48182">
    <property type="entry name" value="PROTEIN SERAC1"/>
    <property type="match status" value="1"/>
</dbReference>
<feature type="domain" description="GPI inositol-deacylase PGAP1-like alpha/beta" evidence="6">
    <location>
        <begin position="46"/>
        <end position="187"/>
    </location>
</feature>
<reference evidence="7 8" key="1">
    <citation type="submission" date="2014-09" db="EMBL/GenBank/DDBJ databases">
        <title>Genome sequences of Lysobacter dokdonensis DS-58.</title>
        <authorList>
            <person name="Kim J.F."/>
            <person name="Kwak M.-J."/>
        </authorList>
    </citation>
    <scope>NUCLEOTIDE SEQUENCE [LARGE SCALE GENOMIC DNA]</scope>
    <source>
        <strain evidence="7 8">DS-58</strain>
    </source>
</reference>
<feature type="chain" id="PRO_5001996270" description="GPI inositol-deacylase PGAP1-like alpha/beta domain-containing protein" evidence="5">
    <location>
        <begin position="23"/>
        <end position="587"/>
    </location>
</feature>
<keyword evidence="4" id="KW-0472">Membrane</keyword>
<organism evidence="7 8">
    <name type="scientific">Lysobacter dokdonensis DS-58</name>
    <dbReference type="NCBI Taxonomy" id="1300345"/>
    <lineage>
        <taxon>Bacteria</taxon>
        <taxon>Pseudomonadati</taxon>
        <taxon>Pseudomonadota</taxon>
        <taxon>Gammaproteobacteria</taxon>
        <taxon>Lysobacterales</taxon>
        <taxon>Lysobacteraceae</taxon>
        <taxon>Noviluteimonas</taxon>
    </lineage>
</organism>
<comment type="caution">
    <text evidence="7">The sequence shown here is derived from an EMBL/GenBank/DDBJ whole genome shotgun (WGS) entry which is preliminary data.</text>
</comment>
<dbReference type="EMBL" id="JRKJ01000021">
    <property type="protein sequence ID" value="KGQ18092.1"/>
    <property type="molecule type" value="Genomic_DNA"/>
</dbReference>
<dbReference type="Gene3D" id="3.40.50.1820">
    <property type="entry name" value="alpha/beta hydrolase"/>
    <property type="match status" value="1"/>
</dbReference>
<evidence type="ECO:0000259" key="6">
    <source>
        <dbReference type="Pfam" id="PF07819"/>
    </source>
</evidence>
<keyword evidence="3" id="KW-0256">Endoplasmic reticulum</keyword>
<dbReference type="eggNOG" id="COG1075">
    <property type="taxonomic scope" value="Bacteria"/>
</dbReference>
<evidence type="ECO:0000313" key="7">
    <source>
        <dbReference type="EMBL" id="KGQ18092.1"/>
    </source>
</evidence>
<dbReference type="RefSeq" id="WP_036170426.1">
    <property type="nucleotide sequence ID" value="NZ_JRKJ01000021.1"/>
</dbReference>
<dbReference type="PANTHER" id="PTHR48182:SF2">
    <property type="entry name" value="PROTEIN SERAC1"/>
    <property type="match status" value="1"/>
</dbReference>
<dbReference type="InterPro" id="IPR029058">
    <property type="entry name" value="AB_hydrolase_fold"/>
</dbReference>